<evidence type="ECO:0000259" key="3">
    <source>
        <dbReference type="PROSITE" id="PS50097"/>
    </source>
</evidence>
<evidence type="ECO:0000313" key="4">
    <source>
        <dbReference type="EMBL" id="KAJ5071890.1"/>
    </source>
</evidence>
<accession>A0A9Q0LG92</accession>
<dbReference type="AlphaFoldDB" id="A0A9Q0LG92"/>
<evidence type="ECO:0000256" key="1">
    <source>
        <dbReference type="ARBA" id="ARBA00022441"/>
    </source>
</evidence>
<dbReference type="CDD" id="cd18186">
    <property type="entry name" value="BTB_POZ_ZBTB_KLHL-like"/>
    <property type="match status" value="2"/>
</dbReference>
<dbReference type="PANTHER" id="PTHR46376">
    <property type="entry name" value="LEUCINE-ZIPPER-LIKE TRANSCRIPTIONAL REGULATOR 1"/>
    <property type="match status" value="1"/>
</dbReference>
<keyword evidence="2" id="KW-0677">Repeat</keyword>
<dbReference type="SUPFAM" id="SSF117281">
    <property type="entry name" value="Kelch motif"/>
    <property type="match status" value="2"/>
</dbReference>
<comment type="caution">
    <text evidence="4">The sequence shown here is derived from an EMBL/GenBank/DDBJ whole genome shotgun (WGS) entry which is preliminary data.</text>
</comment>
<evidence type="ECO:0000256" key="2">
    <source>
        <dbReference type="ARBA" id="ARBA00022737"/>
    </source>
</evidence>
<proteinExistence type="predicted"/>
<dbReference type="PANTHER" id="PTHR46376:SF1">
    <property type="entry name" value="LEUCINE-ZIPPER-LIKE TRANSCRIPTIONAL REGULATOR 1"/>
    <property type="match status" value="1"/>
</dbReference>
<dbReference type="InterPro" id="IPR051568">
    <property type="entry name" value="LZTR1/Attractin"/>
</dbReference>
<dbReference type="Pfam" id="PF00651">
    <property type="entry name" value="BTB"/>
    <property type="match status" value="2"/>
</dbReference>
<gene>
    <name evidence="4" type="ORF">M0811_09789</name>
</gene>
<dbReference type="InterPro" id="IPR011333">
    <property type="entry name" value="SKP1/BTB/POZ_sf"/>
</dbReference>
<reference evidence="4" key="1">
    <citation type="submission" date="2022-10" db="EMBL/GenBank/DDBJ databases">
        <title>Novel sulphate-reducing endosymbionts in the free-living metamonad Anaeramoeba.</title>
        <authorList>
            <person name="Jerlstrom-Hultqvist J."/>
            <person name="Cepicka I."/>
            <person name="Gallot-Lavallee L."/>
            <person name="Salas-Leiva D."/>
            <person name="Curtis B.A."/>
            <person name="Zahonova K."/>
            <person name="Pipaliya S."/>
            <person name="Dacks J."/>
            <person name="Roger A.J."/>
        </authorList>
    </citation>
    <scope>NUCLEOTIDE SEQUENCE</scope>
    <source>
        <strain evidence="4">BMAN</strain>
    </source>
</reference>
<dbReference type="Proteomes" id="UP001149090">
    <property type="component" value="Unassembled WGS sequence"/>
</dbReference>
<dbReference type="CDD" id="cd14733">
    <property type="entry name" value="BACK"/>
    <property type="match status" value="1"/>
</dbReference>
<sequence>MNKFPETNFEDIYDRKYLFSNTKWVEIIPKNQEKESLPSQRTETILYDHKLWIFGGGKTRTNVFDHFYTFDLRTHITTKIEPKPGFQYPEARWGHKKCVSNDRMYVFGGHGKNSYLNDLWEYNFEANEWKQIKGNGDIPPNRSDHTIVSYKNKEGKTTFFVYGGWDGDNNTFHKGGFYTFDPETKVWSKFYPSGYNSDSSPVSLHTCCVYGDSLYFYSGRSGGSRDLKKTFVYSIPENTWKKFEIYSWSENDTLYKNDPIYTELKQKKEHDLRIKLKEISHDNFSMYPNSSSSSSSESEFQFRPYSRKMRTNKKGLKPFRPSSRTVSTAVLFDNKMFVFGNFSEDDRNLYYLDLETHCWFQAQINQTHKELPNGRFGHDMIIYDNKIIVCFGIGSNFSGPFNSIYQIELEYPLVLDLKFFFYQFRNDIFDIQFNTWDNKTIRANKAFLSIRCKDVSLEQISSVFSSFSYKDVDDVLHYIYTGRYRQTRESKDEILKMAINLKLNHLENLCRCSSPIGINENRILQDMDQLYYTREKSFDFILDIDGKEILLHKFVLAARSELFRGMFLSVEDNSNRVQDYSGKSYESICALVEFLYRDEFTVNEKICFDLLGISEFFLLKGTKIEEICSRFIIFNNLITIENVLEIDEKARIYFLERLRNHTKKFILTNFEELKEQNPKIRKEHFL</sequence>
<keyword evidence="5" id="KW-1185">Reference proteome</keyword>
<dbReference type="InterPro" id="IPR015915">
    <property type="entry name" value="Kelch-typ_b-propeller"/>
</dbReference>
<evidence type="ECO:0000313" key="5">
    <source>
        <dbReference type="Proteomes" id="UP001149090"/>
    </source>
</evidence>
<dbReference type="GO" id="GO:0005794">
    <property type="term" value="C:Golgi apparatus"/>
    <property type="evidence" value="ECO:0007669"/>
    <property type="project" value="TreeGrafter"/>
</dbReference>
<keyword evidence="1" id="KW-0880">Kelch repeat</keyword>
<dbReference type="SUPFAM" id="SSF54695">
    <property type="entry name" value="POZ domain"/>
    <property type="match status" value="2"/>
</dbReference>
<dbReference type="Gene3D" id="2.120.10.80">
    <property type="entry name" value="Kelch-type beta propeller"/>
    <property type="match status" value="2"/>
</dbReference>
<feature type="domain" description="BTB" evidence="3">
    <location>
        <begin position="538"/>
        <end position="604"/>
    </location>
</feature>
<organism evidence="4 5">
    <name type="scientific">Anaeramoeba ignava</name>
    <name type="common">Anaerobic marine amoeba</name>
    <dbReference type="NCBI Taxonomy" id="1746090"/>
    <lineage>
        <taxon>Eukaryota</taxon>
        <taxon>Metamonada</taxon>
        <taxon>Anaeramoebidae</taxon>
        <taxon>Anaeramoeba</taxon>
    </lineage>
</organism>
<name>A0A9Q0LG92_ANAIG</name>
<dbReference type="SMART" id="SM00225">
    <property type="entry name" value="BTB"/>
    <property type="match status" value="2"/>
</dbReference>
<dbReference type="PROSITE" id="PS50097">
    <property type="entry name" value="BTB"/>
    <property type="match status" value="1"/>
</dbReference>
<dbReference type="Gene3D" id="3.30.710.10">
    <property type="entry name" value="Potassium Channel Kv1.1, Chain A"/>
    <property type="match status" value="1"/>
</dbReference>
<dbReference type="Pfam" id="PF24681">
    <property type="entry name" value="Kelch_KLHDC2_KLHL20_DRC7"/>
    <property type="match status" value="1"/>
</dbReference>
<dbReference type="EMBL" id="JAPDFW010000084">
    <property type="protein sequence ID" value="KAJ5071890.1"/>
    <property type="molecule type" value="Genomic_DNA"/>
</dbReference>
<dbReference type="InterPro" id="IPR000210">
    <property type="entry name" value="BTB/POZ_dom"/>
</dbReference>
<protein>
    <recommendedName>
        <fullName evidence="3">BTB domain-containing protein</fullName>
    </recommendedName>
</protein>
<dbReference type="OrthoDB" id="10250130at2759"/>